<dbReference type="Proteomes" id="UP001634394">
    <property type="component" value="Unassembled WGS sequence"/>
</dbReference>
<protein>
    <submittedName>
        <fullName evidence="1">Uncharacterized protein</fullName>
    </submittedName>
</protein>
<name>A0ABD3WMM4_SINWO</name>
<reference evidence="1 2" key="1">
    <citation type="submission" date="2024-11" db="EMBL/GenBank/DDBJ databases">
        <title>Chromosome-level genome assembly of the freshwater bivalve Anodonta woodiana.</title>
        <authorList>
            <person name="Chen X."/>
        </authorList>
    </citation>
    <scope>NUCLEOTIDE SEQUENCE [LARGE SCALE GENOMIC DNA]</scope>
    <source>
        <strain evidence="1">MN2024</strain>
        <tissue evidence="1">Gills</tissue>
    </source>
</reference>
<proteinExistence type="predicted"/>
<evidence type="ECO:0000313" key="1">
    <source>
        <dbReference type="EMBL" id="KAL3874725.1"/>
    </source>
</evidence>
<accession>A0ABD3WMM4</accession>
<comment type="caution">
    <text evidence="1">The sequence shown here is derived from an EMBL/GenBank/DDBJ whole genome shotgun (WGS) entry which is preliminary data.</text>
</comment>
<keyword evidence="2" id="KW-1185">Reference proteome</keyword>
<gene>
    <name evidence="1" type="ORF">ACJMK2_037697</name>
</gene>
<organism evidence="1 2">
    <name type="scientific">Sinanodonta woodiana</name>
    <name type="common">Chinese pond mussel</name>
    <name type="synonym">Anodonta woodiana</name>
    <dbReference type="NCBI Taxonomy" id="1069815"/>
    <lineage>
        <taxon>Eukaryota</taxon>
        <taxon>Metazoa</taxon>
        <taxon>Spiralia</taxon>
        <taxon>Lophotrochozoa</taxon>
        <taxon>Mollusca</taxon>
        <taxon>Bivalvia</taxon>
        <taxon>Autobranchia</taxon>
        <taxon>Heteroconchia</taxon>
        <taxon>Palaeoheterodonta</taxon>
        <taxon>Unionida</taxon>
        <taxon>Unionoidea</taxon>
        <taxon>Unionidae</taxon>
        <taxon>Unioninae</taxon>
        <taxon>Sinanodonta</taxon>
    </lineage>
</organism>
<evidence type="ECO:0000313" key="2">
    <source>
        <dbReference type="Proteomes" id="UP001634394"/>
    </source>
</evidence>
<dbReference type="AlphaFoldDB" id="A0ABD3WMM4"/>
<sequence length="238" mass="27295">MVETKKSEIIRDLQDTLKNLEVEKMVADLRPDDLKARSSEIATEGINRLISEWAENDEGVLQIAIADVKMKTERCLSSIRKMELECCPECKVEESINLMDFEFLEQSVESTTLATRMPLPLSASSFPLKCYFYLCIAELIYTLRNKKSKLTKLTLSTLEKISDDEYLENLISTLFERPVKNWIKKFRKTMQCEIASKHKVIQQLSADVQCAKDNQSTLVSLSHELNTCLMNLEKIGVE</sequence>
<dbReference type="EMBL" id="JBJQND010000006">
    <property type="protein sequence ID" value="KAL3874725.1"/>
    <property type="molecule type" value="Genomic_DNA"/>
</dbReference>